<dbReference type="InterPro" id="IPR016130">
    <property type="entry name" value="Tyr_Pase_AS"/>
</dbReference>
<dbReference type="SUPFAM" id="SSF52799">
    <property type="entry name" value="(Phosphotyrosine protein) phosphatases II"/>
    <property type="match status" value="1"/>
</dbReference>
<dbReference type="EC" id="3.1.3.48" evidence="2"/>
<reference evidence="8" key="1">
    <citation type="submission" date="2020-07" db="EMBL/GenBank/DDBJ databases">
        <authorList>
            <person name="Lin J."/>
        </authorList>
    </citation>
    <scope>NUCLEOTIDE SEQUENCE</scope>
</reference>
<dbReference type="PANTHER" id="PTHR45848:SF4">
    <property type="entry name" value="DUAL SPECIFICITY PROTEIN PHOSPHATASE 12"/>
    <property type="match status" value="1"/>
</dbReference>
<dbReference type="InterPro" id="IPR058874">
    <property type="entry name" value="WHD_plant"/>
</dbReference>
<dbReference type="GO" id="GO:0008138">
    <property type="term" value="F:protein tyrosine/serine/threonine phosphatase activity"/>
    <property type="evidence" value="ECO:0007669"/>
    <property type="project" value="TreeGrafter"/>
</dbReference>
<accession>A0A6V7NFE0</accession>
<dbReference type="SUPFAM" id="SSF52540">
    <property type="entry name" value="P-loop containing nucleoside triphosphate hydrolases"/>
    <property type="match status" value="1"/>
</dbReference>
<evidence type="ECO:0000259" key="7">
    <source>
        <dbReference type="PROSITE" id="PS50056"/>
    </source>
</evidence>
<feature type="domain" description="Tyrosine specific protein phosphatases" evidence="7">
    <location>
        <begin position="726"/>
        <end position="784"/>
    </location>
</feature>
<dbReference type="FunFam" id="3.90.190.10:FF:000083">
    <property type="entry name" value="Dual specificity protein phosphatase 12-like"/>
    <property type="match status" value="1"/>
</dbReference>
<sequence length="941" mass="106457">MQLGRRSVVESAKTWRELAADEFPFPRNANFVGRKKELHDLQVLLFREEHKFVDIEIDRKGKKPLTMEESEECIEIEGSLSKSSHRSFMKKRHGKEITGREFSLGKGVACVCGDSGIGKTELLLEFAYKFSQRYKMVLWVGGEARYLRENYMRLLPKLGVDVGIGNEVYTDGNGRRSFEDIEGDAIAKVRKELMRDIPFLLVIDNLESDKDWWDGRSIMELLPYAGGETHVLISTRLPQLMNVKPLRLLYLSSLEAMSLMTRSLRYIRTEDIDALRIIEDKIGRLPMGLALAGAILSELQIDPPKLLNLINKMPLSELTWGTKEDRVLNRNPFLVQLLDFCFSVLDQSNNFEKLALGMAEASTWFAPSPIPISFLSLAACEISKERKHMHVWRTLRHMISCSCMKPRTSTKNSEDEASSLLIRLGIAKRSTKERYLSFHDIIKLHARRRSNVEVARAVVRAIIIEGSVTQHYDHIWAACFLLFKFGTGSAVVDLSTRDLVLFIKQLVLPLVSQSFRMLSMYNSALELLRLASNTLDVVVDSFISGTNNESLCLTSAKRRSNAVSNALLHQDLEYLRATILETRALIMLKGGQYNSAEQLCRTAVSIKEGFSALVCGDDAAPRSGPSLLRQHRRRRRRPPGRRRRRRRREFTHVLSLLSSASISFFTEWRPTLSIPTEEICKVYAGGADESPKKSLAPEKLLYARERAGPGLKLVRMAVPLRDTEDENLLDYLEVCLDFIDEGRKEGSVLVHCFAGVSRSAAIVIGYLMRTEQKSLEDALESLKESCEFVCPNDGFLDQLKMFEEMGFKVDTASPIYKRFRLKIIGQSYQLGAKIDGSIFEADPGLSSEPNFSADAPKESEQKTAYRCKKCRRIVALEENVVSHPLKWMTSVKDGALEGKLSCIHCDARLGYFNWSGIQCSCGSWITPAFQIHKSKVDISTT</sequence>
<dbReference type="PROSITE" id="PS50056">
    <property type="entry name" value="TYR_PHOSPHATASE_2"/>
    <property type="match status" value="1"/>
</dbReference>
<evidence type="ECO:0000256" key="4">
    <source>
        <dbReference type="ARBA" id="ARBA00022912"/>
    </source>
</evidence>
<evidence type="ECO:0000256" key="1">
    <source>
        <dbReference type="ARBA" id="ARBA00008601"/>
    </source>
</evidence>
<feature type="domain" description="Tyrosine-protein phosphatase" evidence="6">
    <location>
        <begin position="674"/>
        <end position="808"/>
    </location>
</feature>
<dbReference type="GO" id="GO:0004725">
    <property type="term" value="F:protein tyrosine phosphatase activity"/>
    <property type="evidence" value="ECO:0007669"/>
    <property type="project" value="UniProtKB-EC"/>
</dbReference>
<dbReference type="Pfam" id="PF25895">
    <property type="entry name" value="WHD_plant_disease"/>
    <property type="match status" value="1"/>
</dbReference>
<dbReference type="InterPro" id="IPR000387">
    <property type="entry name" value="Tyr_Pase_dom"/>
</dbReference>
<evidence type="ECO:0000256" key="2">
    <source>
        <dbReference type="ARBA" id="ARBA00013064"/>
    </source>
</evidence>
<dbReference type="PROSITE" id="PS00383">
    <property type="entry name" value="TYR_PHOSPHATASE_1"/>
    <property type="match status" value="1"/>
</dbReference>
<dbReference type="AlphaFoldDB" id="A0A6V7NFE0"/>
<dbReference type="SMART" id="SM00382">
    <property type="entry name" value="AAA"/>
    <property type="match status" value="1"/>
</dbReference>
<dbReference type="PANTHER" id="PTHR45848">
    <property type="entry name" value="DUAL SPECIFICITY PROTEIN PHOSPHATASE 12 FAMILY MEMBER"/>
    <property type="match status" value="1"/>
</dbReference>
<comment type="similarity">
    <text evidence="1">Belongs to the protein-tyrosine phosphatase family. Non-receptor class dual specificity subfamily.</text>
</comment>
<keyword evidence="4" id="KW-0904">Protein phosphatase</keyword>
<dbReference type="InterPro" id="IPR029021">
    <property type="entry name" value="Prot-tyrosine_phosphatase-like"/>
</dbReference>
<evidence type="ECO:0000256" key="5">
    <source>
        <dbReference type="SAM" id="MobiDB-lite"/>
    </source>
</evidence>
<dbReference type="InterPro" id="IPR027417">
    <property type="entry name" value="P-loop_NTPase"/>
</dbReference>
<protein>
    <recommendedName>
        <fullName evidence="2">protein-tyrosine-phosphatase</fullName>
        <ecNumber evidence="2">3.1.3.48</ecNumber>
    </recommendedName>
</protein>
<evidence type="ECO:0000313" key="8">
    <source>
        <dbReference type="EMBL" id="CAD1817299.1"/>
    </source>
</evidence>
<keyword evidence="3" id="KW-0378">Hydrolase</keyword>
<evidence type="ECO:0000259" key="6">
    <source>
        <dbReference type="PROSITE" id="PS50054"/>
    </source>
</evidence>
<dbReference type="Gene3D" id="3.40.50.300">
    <property type="entry name" value="P-loop containing nucleotide triphosphate hydrolases"/>
    <property type="match status" value="1"/>
</dbReference>
<dbReference type="InterPro" id="IPR020422">
    <property type="entry name" value="TYR_PHOSPHATASE_DUAL_dom"/>
</dbReference>
<dbReference type="PROSITE" id="PS50054">
    <property type="entry name" value="TYR_PHOSPHATASE_DUAL"/>
    <property type="match status" value="1"/>
</dbReference>
<dbReference type="InterPro" id="IPR003593">
    <property type="entry name" value="AAA+_ATPase"/>
</dbReference>
<proteinExistence type="inferred from homology"/>
<evidence type="ECO:0000256" key="3">
    <source>
        <dbReference type="ARBA" id="ARBA00022801"/>
    </source>
</evidence>
<dbReference type="InterPro" id="IPR000340">
    <property type="entry name" value="Dual-sp_phosphatase_cat-dom"/>
</dbReference>
<dbReference type="SMART" id="SM00195">
    <property type="entry name" value="DSPc"/>
    <property type="match status" value="1"/>
</dbReference>
<dbReference type="EMBL" id="LR862129">
    <property type="protein sequence ID" value="CAD1817299.1"/>
    <property type="molecule type" value="Genomic_DNA"/>
</dbReference>
<gene>
    <name evidence="8" type="ORF">CB5_LOCUS510</name>
</gene>
<organism evidence="8">
    <name type="scientific">Ananas comosus var. bracteatus</name>
    <name type="common">red pineapple</name>
    <dbReference type="NCBI Taxonomy" id="296719"/>
    <lineage>
        <taxon>Eukaryota</taxon>
        <taxon>Viridiplantae</taxon>
        <taxon>Streptophyta</taxon>
        <taxon>Embryophyta</taxon>
        <taxon>Tracheophyta</taxon>
        <taxon>Spermatophyta</taxon>
        <taxon>Magnoliopsida</taxon>
        <taxon>Liliopsida</taxon>
        <taxon>Poales</taxon>
        <taxon>Bromeliaceae</taxon>
        <taxon>Bromelioideae</taxon>
        <taxon>Ananas</taxon>
    </lineage>
</organism>
<feature type="region of interest" description="Disordered" evidence="5">
    <location>
        <begin position="623"/>
        <end position="645"/>
    </location>
</feature>
<feature type="compositionally biased region" description="Basic residues" evidence="5">
    <location>
        <begin position="629"/>
        <end position="645"/>
    </location>
</feature>
<name>A0A6V7NFE0_ANACO</name>
<dbReference type="Gene3D" id="3.90.190.10">
    <property type="entry name" value="Protein tyrosine phosphatase superfamily"/>
    <property type="match status" value="1"/>
</dbReference>
<dbReference type="Pfam" id="PF00782">
    <property type="entry name" value="DSPc"/>
    <property type="match status" value="1"/>
</dbReference>